<feature type="compositionally biased region" description="Basic and acidic residues" evidence="1">
    <location>
        <begin position="17"/>
        <end position="31"/>
    </location>
</feature>
<accession>A0A0D8BCE9</accession>
<dbReference type="Proteomes" id="UP000032545">
    <property type="component" value="Unassembled WGS sequence"/>
</dbReference>
<dbReference type="AlphaFoldDB" id="A0A0D8BCE9"/>
<feature type="region of interest" description="Disordered" evidence="1">
    <location>
        <begin position="1"/>
        <end position="31"/>
    </location>
</feature>
<dbReference type="PATRIC" id="fig|1502723.3.peg.4523"/>
<dbReference type="PANTHER" id="PTHR31901:SF9">
    <property type="entry name" value="GH3 DOMAIN-CONTAINING PROTEIN"/>
    <property type="match status" value="1"/>
</dbReference>
<comment type="caution">
    <text evidence="4">The sequence shown here is derived from an EMBL/GenBank/DDBJ whole genome shotgun (WGS) entry which is preliminary data.</text>
</comment>
<protein>
    <submittedName>
        <fullName evidence="4">GH3 auxin-responsive promoter-binding protein</fullName>
    </submittedName>
</protein>
<evidence type="ECO:0000256" key="1">
    <source>
        <dbReference type="SAM" id="MobiDB-lite"/>
    </source>
</evidence>
<reference evidence="4 5" key="2">
    <citation type="journal article" date="2016" name="Genome Announc.">
        <title>Permanent Draft Genome Sequences for Two Variants of Frankia sp. Strain CpI1, the First Frankia Strain Isolated from Root Nodules of Comptonia peregrina.</title>
        <authorList>
            <person name="Oshone R."/>
            <person name="Hurst S.G.IV."/>
            <person name="Abebe-Akele F."/>
            <person name="Simpson S."/>
            <person name="Morris K."/>
            <person name="Thomas W.K."/>
            <person name="Tisa L.S."/>
        </authorList>
    </citation>
    <scope>NUCLEOTIDE SEQUENCE [LARGE SCALE GENOMIC DNA]</scope>
    <source>
        <strain evidence="5">CpI1-S</strain>
    </source>
</reference>
<sequence>MTTDESDQAGPVASAEPVERGESAGRDHGRAYRTRVLAERDRLRAALPAAAEHQRMVLDDLVDRNAGTAFGRRHGLAAVRTLDDLRAAVPVQTFADHAPWIERMAAGERRVLTARDPVVYFTSSGSTGERKKIPITADFMRTSFFPFFYAAWAPIVEHFPDTLARPEYFLNLKHDVVAAPTVTASGRPHLGASQVDFGAAFGEPLSAEPGTRAPWMRLPVAVDDADHERRMYLRLRMAVEADVRAVIGINPAMVAVLPHQLARWWPDIVREVRDGTLGGVRCLEPNPRRARELDALDTYAGTIRPAQVWPRMRVLFCWTTGIASLYLPGLRAEFGADVAVLPAPVAASEGPVAVALDRHGTAGSLLVTAAVHEFLDADDDVTPDSDTLRWEELEAGREYHVIFTHVGGFYRYAVGDVVRVVDRVAGVPRVEYAGRGTRSDAAGERLRESQVTRAVAAAARAGGLEVRNVACRVRTAGPAAYEFALASTSPWSPTEIEAAAARLDEALGAESPGYRTARAAGHLGPPTVRQLGTDAFARDWQARVAEGVRPTQVKDRMFRQDAAMWDRLVAEPFSEARRAPDATGQQEPAAAAVAALEP</sequence>
<dbReference type="GO" id="GO:0016881">
    <property type="term" value="F:acid-amino acid ligase activity"/>
    <property type="evidence" value="ECO:0007669"/>
    <property type="project" value="TreeGrafter"/>
</dbReference>
<keyword evidence="5" id="KW-1185">Reference proteome</keyword>
<evidence type="ECO:0000313" key="4">
    <source>
        <dbReference type="EMBL" id="KJE21072.1"/>
    </source>
</evidence>
<evidence type="ECO:0000313" key="5">
    <source>
        <dbReference type="Proteomes" id="UP000032545"/>
    </source>
</evidence>
<feature type="compositionally biased region" description="Low complexity" evidence="1">
    <location>
        <begin position="589"/>
        <end position="598"/>
    </location>
</feature>
<dbReference type="InterPro" id="IPR004993">
    <property type="entry name" value="GH3"/>
</dbReference>
<dbReference type="GO" id="GO:0005737">
    <property type="term" value="C:cytoplasm"/>
    <property type="evidence" value="ECO:0007669"/>
    <property type="project" value="TreeGrafter"/>
</dbReference>
<dbReference type="PANTHER" id="PTHR31901">
    <property type="entry name" value="GH3 DOMAIN-CONTAINING PROTEIN"/>
    <property type="match status" value="1"/>
</dbReference>
<dbReference type="Pfam" id="PF23571">
    <property type="entry name" value="GH3_M"/>
    <property type="match status" value="1"/>
</dbReference>
<evidence type="ECO:0000259" key="2">
    <source>
        <dbReference type="Pfam" id="PF23571"/>
    </source>
</evidence>
<organism evidence="4 5">
    <name type="scientific">Frankia torreyi</name>
    <dbReference type="NCBI Taxonomy" id="1856"/>
    <lineage>
        <taxon>Bacteria</taxon>
        <taxon>Bacillati</taxon>
        <taxon>Actinomycetota</taxon>
        <taxon>Actinomycetes</taxon>
        <taxon>Frankiales</taxon>
        <taxon>Frankiaceae</taxon>
        <taxon>Frankia</taxon>
    </lineage>
</organism>
<dbReference type="EMBL" id="JYFN01000044">
    <property type="protein sequence ID" value="KJE21072.1"/>
    <property type="molecule type" value="Genomic_DNA"/>
</dbReference>
<gene>
    <name evidence="4" type="ORF">FF36_04577</name>
</gene>
<dbReference type="InterPro" id="IPR055378">
    <property type="entry name" value="GH3_C"/>
</dbReference>
<proteinExistence type="predicted"/>
<feature type="domain" description="GH3 middle" evidence="2">
    <location>
        <begin position="365"/>
        <end position="435"/>
    </location>
</feature>
<dbReference type="RefSeq" id="WP_063925332.1">
    <property type="nucleotide sequence ID" value="NZ_JYFN01000044.1"/>
</dbReference>
<evidence type="ECO:0000259" key="3">
    <source>
        <dbReference type="Pfam" id="PF23572"/>
    </source>
</evidence>
<feature type="region of interest" description="Disordered" evidence="1">
    <location>
        <begin position="576"/>
        <end position="598"/>
    </location>
</feature>
<reference evidence="5" key="1">
    <citation type="submission" date="2015-02" db="EMBL/GenBank/DDBJ databases">
        <title>Draft Genome of Frankia sp. CpI1-S.</title>
        <authorList>
            <person name="Oshone R.T."/>
            <person name="Ngom M."/>
            <person name="Ghodhbane-Gtari F."/>
            <person name="Gtari M."/>
            <person name="Morris K."/>
            <person name="Thomas K."/>
            <person name="Sen A."/>
            <person name="Tisa L.S."/>
        </authorList>
    </citation>
    <scope>NUCLEOTIDE SEQUENCE [LARGE SCALE GENOMIC DNA]</scope>
    <source>
        <strain evidence="5">CpI1-S</strain>
    </source>
</reference>
<name>A0A0D8BCE9_9ACTN</name>
<dbReference type="Pfam" id="PF23572">
    <property type="entry name" value="GH3_C"/>
    <property type="match status" value="1"/>
</dbReference>
<dbReference type="Pfam" id="PF03321">
    <property type="entry name" value="GH3"/>
    <property type="match status" value="1"/>
</dbReference>
<feature type="domain" description="GH3 C-terminal" evidence="3">
    <location>
        <begin position="450"/>
        <end position="554"/>
    </location>
</feature>
<dbReference type="InterPro" id="IPR055377">
    <property type="entry name" value="GH3_M"/>
</dbReference>